<dbReference type="KEGG" id="sapo:SAPIO_CDS7447"/>
<organism evidence="5 6">
    <name type="scientific">Pseudallescheria apiosperma</name>
    <name type="common">Scedosporium apiospermum</name>
    <dbReference type="NCBI Taxonomy" id="563466"/>
    <lineage>
        <taxon>Eukaryota</taxon>
        <taxon>Fungi</taxon>
        <taxon>Dikarya</taxon>
        <taxon>Ascomycota</taxon>
        <taxon>Pezizomycotina</taxon>
        <taxon>Sordariomycetes</taxon>
        <taxon>Hypocreomycetidae</taxon>
        <taxon>Microascales</taxon>
        <taxon>Microascaceae</taxon>
        <taxon>Scedosporium</taxon>
    </lineage>
</organism>
<keyword evidence="2" id="KW-1133">Transmembrane helix</keyword>
<dbReference type="CDD" id="cd00054">
    <property type="entry name" value="EGF_CA"/>
    <property type="match status" value="1"/>
</dbReference>
<feature type="domain" description="EGF-like" evidence="3 4">
    <location>
        <begin position="470"/>
        <end position="481"/>
    </location>
</feature>
<dbReference type="PANTHER" id="PTHR17178">
    <property type="entry name" value="SECRETORY GRANULE PROTEOGLYCAN CORE PROTEIN"/>
    <property type="match status" value="1"/>
</dbReference>
<evidence type="ECO:0000256" key="2">
    <source>
        <dbReference type="SAM" id="Phobius"/>
    </source>
</evidence>
<feature type="region of interest" description="Disordered" evidence="1">
    <location>
        <begin position="96"/>
        <end position="146"/>
    </location>
</feature>
<dbReference type="PROSITE" id="PS01186">
    <property type="entry name" value="EGF_2"/>
    <property type="match status" value="1"/>
</dbReference>
<keyword evidence="2" id="KW-0472">Membrane</keyword>
<dbReference type="AlphaFoldDB" id="A0A084G1X6"/>
<dbReference type="EMBL" id="JOWA01000110">
    <property type="protein sequence ID" value="KEZ41338.1"/>
    <property type="molecule type" value="Genomic_DNA"/>
</dbReference>
<keyword evidence="6" id="KW-1185">Reference proteome</keyword>
<dbReference type="InterPro" id="IPR000742">
    <property type="entry name" value="EGF"/>
</dbReference>
<dbReference type="GeneID" id="27726519"/>
<evidence type="ECO:0000256" key="1">
    <source>
        <dbReference type="SAM" id="MobiDB-lite"/>
    </source>
</evidence>
<evidence type="ECO:0000259" key="3">
    <source>
        <dbReference type="PROSITE" id="PS00022"/>
    </source>
</evidence>
<dbReference type="OMA" id="TCSCICT"/>
<evidence type="ECO:0000313" key="5">
    <source>
        <dbReference type="EMBL" id="KEZ41338.1"/>
    </source>
</evidence>
<dbReference type="PROSITE" id="PS00022">
    <property type="entry name" value="EGF_1"/>
    <property type="match status" value="1"/>
</dbReference>
<proteinExistence type="predicted"/>
<dbReference type="OrthoDB" id="283575at2759"/>
<protein>
    <recommendedName>
        <fullName evidence="3 4">EGF-like domain-containing protein</fullName>
    </recommendedName>
</protein>
<sequence length="762" mass="80112">MASTRANTGTGDGVWFQAISTTSWKVTAPSTTSPPKPCAVNLGQLPRARSHSSLPIPTPKCKGLGTKFQQLYPPNPLVPPNSFFYGIDPRLSTTHLYRASGHPSSSKERDLRSTSFSSKSAAMPESFGSLSPSNSPSYPDPSYDEMMRANGQERNSLDMDESQLVRSASIGKRGRPHLVMNKGVTAGAAPKRPGPNPIQDPFADGTGYVEASSSENTATASKPDTPPNAIVANAVGAAQARRTLSPSPPHAPYNRLSAIRRPPRLDMEAVERANSRGSMTSLPDLIKRATRLAAMIDRGKRPASRFEELDFPDEKAAGRDSDRYSLADDRHQSGFSDMLAAFPPPAQATSRTSRVGSWFKNTASWPLPPSRGQMNQQTSVTDAPRAKKSSSSSSQQNKRRKFCGLPLWGFIVIIIVVLGIIAAAILVPLQFFVFRNLGGPFGDSALAQCREQLTCENGGTNVVARNVCSCICTNGFTGSNCTIAGSAGCTTTSLATLNQSPGIDNVTLGQAIPRLISDAQGNFSVPLSGTEILARFNSGSLSCTAQNSLVTFDGRSARNGGAQASVLGAAVDGDADDAAVVGAAAAVAVFVAVEVITIIPNPVNAASGSSIAGFQTIPVVTTISRTLINTLTNRIPGTTTTTVTTTLPPTATSMPMSTSFVVSEDVLDFARVAVLFILQEDGISDASRAQSVLQRFFTTSNSANGRGTTLTTDAASNVDLGNGNSIDLVNFRVNAGSGLTGGRTFKRALEPEDAVARPPIVP</sequence>
<feature type="region of interest" description="Disordered" evidence="1">
    <location>
        <begin position="306"/>
        <end position="328"/>
    </location>
</feature>
<reference evidence="5 6" key="1">
    <citation type="journal article" date="2014" name="Genome Announc.">
        <title>Draft genome sequence of the pathogenic fungus Scedosporium apiospermum.</title>
        <authorList>
            <person name="Vandeputte P."/>
            <person name="Ghamrawi S."/>
            <person name="Rechenmann M."/>
            <person name="Iltis A."/>
            <person name="Giraud S."/>
            <person name="Fleury M."/>
            <person name="Thornton C."/>
            <person name="Delhaes L."/>
            <person name="Meyer W."/>
            <person name="Papon N."/>
            <person name="Bouchara J.P."/>
        </authorList>
    </citation>
    <scope>NUCLEOTIDE SEQUENCE [LARGE SCALE GENOMIC DNA]</scope>
    <source>
        <strain evidence="5 6">IHEM 14462</strain>
    </source>
</reference>
<comment type="caution">
    <text evidence="5">The sequence shown here is derived from an EMBL/GenBank/DDBJ whole genome shotgun (WGS) entry which is preliminary data.</text>
</comment>
<feature type="compositionally biased region" description="Low complexity" evidence="1">
    <location>
        <begin position="124"/>
        <end position="141"/>
    </location>
</feature>
<feature type="transmembrane region" description="Helical" evidence="2">
    <location>
        <begin position="405"/>
        <end position="427"/>
    </location>
</feature>
<gene>
    <name evidence="5" type="ORF">SAPIO_CDS7447</name>
</gene>
<dbReference type="PANTHER" id="PTHR17178:SF0">
    <property type="entry name" value="SERGLYCIN"/>
    <property type="match status" value="1"/>
</dbReference>
<feature type="compositionally biased region" description="Low complexity" evidence="1">
    <location>
        <begin position="210"/>
        <end position="221"/>
    </location>
</feature>
<name>A0A084G1X6_PSEDA</name>
<keyword evidence="2" id="KW-0812">Transmembrane</keyword>
<feature type="compositionally biased region" description="Polar residues" evidence="1">
    <location>
        <begin position="372"/>
        <end position="381"/>
    </location>
</feature>
<dbReference type="Proteomes" id="UP000028545">
    <property type="component" value="Unassembled WGS sequence"/>
</dbReference>
<evidence type="ECO:0000259" key="4">
    <source>
        <dbReference type="PROSITE" id="PS01186"/>
    </source>
</evidence>
<feature type="region of interest" description="Disordered" evidence="1">
    <location>
        <begin position="363"/>
        <end position="397"/>
    </location>
</feature>
<dbReference type="RefSeq" id="XP_016641137.1">
    <property type="nucleotide sequence ID" value="XM_016789310.1"/>
</dbReference>
<dbReference type="HOGENOM" id="CLU_009769_1_0_1"/>
<accession>A0A084G1X6</accession>
<feature type="region of interest" description="Disordered" evidence="1">
    <location>
        <begin position="185"/>
        <end position="227"/>
    </location>
</feature>
<dbReference type="VEuPathDB" id="FungiDB:SAPIO_CDS7447"/>
<evidence type="ECO:0000313" key="6">
    <source>
        <dbReference type="Proteomes" id="UP000028545"/>
    </source>
</evidence>